<evidence type="ECO:0000259" key="4">
    <source>
        <dbReference type="Pfam" id="PF00891"/>
    </source>
</evidence>
<proteinExistence type="predicted"/>
<dbReference type="Pfam" id="PF00891">
    <property type="entry name" value="Methyltransf_2"/>
    <property type="match status" value="1"/>
</dbReference>
<evidence type="ECO:0000256" key="1">
    <source>
        <dbReference type="ARBA" id="ARBA00022603"/>
    </source>
</evidence>
<sequence length="109" mass="11853">MPVDIHARQPVENARADLLRRVLHDYGDEECATILRILKAAIGPDSKVVIMEVVLDDLGTSGSPFWYAMDMAMMGIGGKERTGAEGSGMGGFACWAGLELDLHVETRTF</sequence>
<reference evidence="5" key="2">
    <citation type="submission" date="2023-06" db="EMBL/GenBank/DDBJ databases">
        <authorList>
            <consortium name="Lawrence Berkeley National Laboratory"/>
            <person name="Haridas S."/>
            <person name="Hensen N."/>
            <person name="Bonometti L."/>
            <person name="Westerberg I."/>
            <person name="Brannstrom I.O."/>
            <person name="Guillou S."/>
            <person name="Cros-Aarteil S."/>
            <person name="Calhoun S."/>
            <person name="Kuo A."/>
            <person name="Mondo S."/>
            <person name="Pangilinan J."/>
            <person name="Riley R."/>
            <person name="Labutti K."/>
            <person name="Andreopoulos B."/>
            <person name="Lipzen A."/>
            <person name="Chen C."/>
            <person name="Yanf M."/>
            <person name="Daum C."/>
            <person name="Ng V."/>
            <person name="Clum A."/>
            <person name="Steindorff A."/>
            <person name="Ohm R."/>
            <person name="Martin F."/>
            <person name="Silar P."/>
            <person name="Natvig D."/>
            <person name="Lalanne C."/>
            <person name="Gautier V."/>
            <person name="Ament-Velasquez S.L."/>
            <person name="Kruys A."/>
            <person name="Hutchinson M.I."/>
            <person name="Powell A.J."/>
            <person name="Barry K."/>
            <person name="Miller A.N."/>
            <person name="Grigoriev I.V."/>
            <person name="Debuchy R."/>
            <person name="Gladieux P."/>
            <person name="Thoren M.H."/>
            <person name="Johannesson H."/>
        </authorList>
    </citation>
    <scope>NUCLEOTIDE SEQUENCE</scope>
    <source>
        <strain evidence="5">CBS 118394</strain>
    </source>
</reference>
<keyword evidence="1" id="KW-0489">Methyltransferase</keyword>
<dbReference type="Proteomes" id="UP001283341">
    <property type="component" value="Unassembled WGS sequence"/>
</dbReference>
<dbReference type="EMBL" id="JAUEDM010000003">
    <property type="protein sequence ID" value="KAK3323015.1"/>
    <property type="molecule type" value="Genomic_DNA"/>
</dbReference>
<name>A0AAE0M8P1_9PEZI</name>
<dbReference type="InterPro" id="IPR029063">
    <property type="entry name" value="SAM-dependent_MTases_sf"/>
</dbReference>
<dbReference type="GO" id="GO:0032259">
    <property type="term" value="P:methylation"/>
    <property type="evidence" value="ECO:0007669"/>
    <property type="project" value="UniProtKB-KW"/>
</dbReference>
<gene>
    <name evidence="5" type="ORF">B0H66DRAFT_621122</name>
</gene>
<feature type="domain" description="O-methyltransferase C-terminal" evidence="4">
    <location>
        <begin position="9"/>
        <end position="87"/>
    </location>
</feature>
<protein>
    <recommendedName>
        <fullName evidence="4">O-methyltransferase C-terminal domain-containing protein</fullName>
    </recommendedName>
</protein>
<dbReference type="InterPro" id="IPR016461">
    <property type="entry name" value="COMT-like"/>
</dbReference>
<comment type="caution">
    <text evidence="5">The sequence shown here is derived from an EMBL/GenBank/DDBJ whole genome shotgun (WGS) entry which is preliminary data.</text>
</comment>
<evidence type="ECO:0000313" key="5">
    <source>
        <dbReference type="EMBL" id="KAK3323015.1"/>
    </source>
</evidence>
<evidence type="ECO:0000256" key="3">
    <source>
        <dbReference type="ARBA" id="ARBA00022691"/>
    </source>
</evidence>
<organism evidence="5 6">
    <name type="scientific">Apodospora peruviana</name>
    <dbReference type="NCBI Taxonomy" id="516989"/>
    <lineage>
        <taxon>Eukaryota</taxon>
        <taxon>Fungi</taxon>
        <taxon>Dikarya</taxon>
        <taxon>Ascomycota</taxon>
        <taxon>Pezizomycotina</taxon>
        <taxon>Sordariomycetes</taxon>
        <taxon>Sordariomycetidae</taxon>
        <taxon>Sordariales</taxon>
        <taxon>Lasiosphaeriaceae</taxon>
        <taxon>Apodospora</taxon>
    </lineage>
</organism>
<dbReference type="AlphaFoldDB" id="A0AAE0M8P1"/>
<dbReference type="GO" id="GO:0008171">
    <property type="term" value="F:O-methyltransferase activity"/>
    <property type="evidence" value="ECO:0007669"/>
    <property type="project" value="InterPro"/>
</dbReference>
<evidence type="ECO:0000256" key="2">
    <source>
        <dbReference type="ARBA" id="ARBA00022679"/>
    </source>
</evidence>
<reference evidence="5" key="1">
    <citation type="journal article" date="2023" name="Mol. Phylogenet. Evol.">
        <title>Genome-scale phylogeny and comparative genomics of the fungal order Sordariales.</title>
        <authorList>
            <person name="Hensen N."/>
            <person name="Bonometti L."/>
            <person name="Westerberg I."/>
            <person name="Brannstrom I.O."/>
            <person name="Guillou S."/>
            <person name="Cros-Aarteil S."/>
            <person name="Calhoun S."/>
            <person name="Haridas S."/>
            <person name="Kuo A."/>
            <person name="Mondo S."/>
            <person name="Pangilinan J."/>
            <person name="Riley R."/>
            <person name="LaButti K."/>
            <person name="Andreopoulos B."/>
            <person name="Lipzen A."/>
            <person name="Chen C."/>
            <person name="Yan M."/>
            <person name="Daum C."/>
            <person name="Ng V."/>
            <person name="Clum A."/>
            <person name="Steindorff A."/>
            <person name="Ohm R.A."/>
            <person name="Martin F."/>
            <person name="Silar P."/>
            <person name="Natvig D.O."/>
            <person name="Lalanne C."/>
            <person name="Gautier V."/>
            <person name="Ament-Velasquez S.L."/>
            <person name="Kruys A."/>
            <person name="Hutchinson M.I."/>
            <person name="Powell A.J."/>
            <person name="Barry K."/>
            <person name="Miller A.N."/>
            <person name="Grigoriev I.V."/>
            <person name="Debuchy R."/>
            <person name="Gladieux P."/>
            <person name="Hiltunen Thoren M."/>
            <person name="Johannesson H."/>
        </authorList>
    </citation>
    <scope>NUCLEOTIDE SEQUENCE</scope>
    <source>
        <strain evidence="5">CBS 118394</strain>
    </source>
</reference>
<dbReference type="PANTHER" id="PTHR43712">
    <property type="entry name" value="PUTATIVE (AFU_ORTHOLOGUE AFUA_4G14580)-RELATED"/>
    <property type="match status" value="1"/>
</dbReference>
<keyword evidence="6" id="KW-1185">Reference proteome</keyword>
<dbReference type="InterPro" id="IPR001077">
    <property type="entry name" value="COMT_C"/>
</dbReference>
<keyword evidence="2" id="KW-0808">Transferase</keyword>
<dbReference type="SUPFAM" id="SSF53335">
    <property type="entry name" value="S-adenosyl-L-methionine-dependent methyltransferases"/>
    <property type="match status" value="1"/>
</dbReference>
<keyword evidence="3" id="KW-0949">S-adenosyl-L-methionine</keyword>
<evidence type="ECO:0000313" key="6">
    <source>
        <dbReference type="Proteomes" id="UP001283341"/>
    </source>
</evidence>
<dbReference type="PROSITE" id="PS51683">
    <property type="entry name" value="SAM_OMT_II"/>
    <property type="match status" value="1"/>
</dbReference>
<accession>A0AAE0M8P1</accession>
<dbReference type="Gene3D" id="3.40.50.150">
    <property type="entry name" value="Vaccinia Virus protein VP39"/>
    <property type="match status" value="1"/>
</dbReference>
<dbReference type="PANTHER" id="PTHR43712:SF2">
    <property type="entry name" value="O-METHYLTRANSFERASE CICE"/>
    <property type="match status" value="1"/>
</dbReference>